<dbReference type="Gene3D" id="3.20.20.370">
    <property type="entry name" value="Glycoside hydrolase/deacetylase"/>
    <property type="match status" value="1"/>
</dbReference>
<dbReference type="Proteomes" id="UP000001661">
    <property type="component" value="Chromosome"/>
</dbReference>
<dbReference type="eggNOG" id="ENOG50312EV">
    <property type="taxonomic scope" value="Bacteria"/>
</dbReference>
<evidence type="ECO:0000313" key="2">
    <source>
        <dbReference type="Proteomes" id="UP000001661"/>
    </source>
</evidence>
<evidence type="ECO:0008006" key="3">
    <source>
        <dbReference type="Google" id="ProtNLM"/>
    </source>
</evidence>
<dbReference type="InterPro" id="IPR011330">
    <property type="entry name" value="Glyco_hydro/deAcase_b/a-brl"/>
</dbReference>
<dbReference type="GO" id="GO:0005975">
    <property type="term" value="P:carbohydrate metabolic process"/>
    <property type="evidence" value="ECO:0007669"/>
    <property type="project" value="InterPro"/>
</dbReference>
<dbReference type="HOGENOM" id="CLU_893179_0_0_9"/>
<name>D9QTA6_ACEAZ</name>
<dbReference type="OrthoDB" id="2299938at2"/>
<dbReference type="EMBL" id="CP002105">
    <property type="protein sequence ID" value="ADL13606.1"/>
    <property type="molecule type" value="Genomic_DNA"/>
</dbReference>
<sequence>MEWPGDKKFAFTIFDDTDNSTVKNVSPIYNLLLENNLKTTKSVWVYPPNDNQFSGDCLLDENYLDFVRNLNGNGFEIALHNVGSGNFKRDDIVQGIELFEKLLGFYPNIQVNHAGNRDNIYFGAKRFLPPFSSLYKLYRYIKGGISFEGEVETSKYFWGDIVKEKIKYIRNFTFNGINTLKYDPAMPYIDPQKEEYSNYWFSSSDGHTVEEFNNLIKKENVDKLAKEGGACIVYTHFASGFVNENGEINLEFKNKLNYLASKNGWFVPVSKLLDYLLQNKEKSSRASYFYLFKLNLLWLIDRLLKKIKYNR</sequence>
<reference evidence="1 2" key="1">
    <citation type="journal article" date="2010" name="Stand. Genomic Sci.">
        <title>Complete genome sequence of Acetohalobium arabaticum type strain (Z-7288).</title>
        <authorList>
            <person name="Sikorski J."/>
            <person name="Lapidus A."/>
            <person name="Chertkov O."/>
            <person name="Lucas S."/>
            <person name="Copeland A."/>
            <person name="Glavina Del Rio T."/>
            <person name="Nolan M."/>
            <person name="Tice H."/>
            <person name="Cheng J.F."/>
            <person name="Han C."/>
            <person name="Brambilla E."/>
            <person name="Pitluck S."/>
            <person name="Liolios K."/>
            <person name="Ivanova N."/>
            <person name="Mavromatis K."/>
            <person name="Mikhailova N."/>
            <person name="Pati A."/>
            <person name="Bruce D."/>
            <person name="Detter C."/>
            <person name="Tapia R."/>
            <person name="Goodwin L."/>
            <person name="Chen A."/>
            <person name="Palaniappan K."/>
            <person name="Land M."/>
            <person name="Hauser L."/>
            <person name="Chang Y.J."/>
            <person name="Jeffries C.D."/>
            <person name="Rohde M."/>
            <person name="Goker M."/>
            <person name="Spring S."/>
            <person name="Woyke T."/>
            <person name="Bristow J."/>
            <person name="Eisen J.A."/>
            <person name="Markowitz V."/>
            <person name="Hugenholtz P."/>
            <person name="Kyrpides N.C."/>
            <person name="Klenk H.P."/>
        </authorList>
    </citation>
    <scope>NUCLEOTIDE SEQUENCE [LARGE SCALE GENOMIC DNA]</scope>
    <source>
        <strain evidence="2">ATCC 49924 / DSM 5501 / Z-7288</strain>
    </source>
</reference>
<dbReference type="AlphaFoldDB" id="D9QTA6"/>
<accession>D9QTA6</accession>
<protein>
    <recommendedName>
        <fullName evidence="3">Polysaccharide deacetylase</fullName>
    </recommendedName>
</protein>
<proteinExistence type="predicted"/>
<dbReference type="SUPFAM" id="SSF88713">
    <property type="entry name" value="Glycoside hydrolase/deacetylase"/>
    <property type="match status" value="1"/>
</dbReference>
<dbReference type="STRING" id="574087.Acear_2116"/>
<dbReference type="KEGG" id="aar:Acear_2116"/>
<organism evidence="1 2">
    <name type="scientific">Acetohalobium arabaticum (strain ATCC 49924 / DSM 5501 / Z-7288)</name>
    <dbReference type="NCBI Taxonomy" id="574087"/>
    <lineage>
        <taxon>Bacteria</taxon>
        <taxon>Bacillati</taxon>
        <taxon>Bacillota</taxon>
        <taxon>Clostridia</taxon>
        <taxon>Halanaerobiales</taxon>
        <taxon>Halobacteroidaceae</taxon>
        <taxon>Acetohalobium</taxon>
    </lineage>
</organism>
<dbReference type="RefSeq" id="WP_013279049.1">
    <property type="nucleotide sequence ID" value="NC_014378.1"/>
</dbReference>
<keyword evidence="2" id="KW-1185">Reference proteome</keyword>
<gene>
    <name evidence="1" type="ordered locus">Acear_2116</name>
</gene>
<evidence type="ECO:0000313" key="1">
    <source>
        <dbReference type="EMBL" id="ADL13606.1"/>
    </source>
</evidence>